<dbReference type="InterPro" id="IPR015421">
    <property type="entry name" value="PyrdxlP-dep_Trfase_major"/>
</dbReference>
<keyword evidence="9" id="KW-1185">Reference proteome</keyword>
<dbReference type="Proteomes" id="UP000501891">
    <property type="component" value="Chromosome"/>
</dbReference>
<comment type="similarity">
    <text evidence="2">Belongs to the class-V pyridoxal-phosphate-dependent aminotransferase family. Csd subfamily.</text>
</comment>
<dbReference type="InterPro" id="IPR015422">
    <property type="entry name" value="PyrdxlP-dep_Trfase_small"/>
</dbReference>
<proteinExistence type="inferred from homology"/>
<evidence type="ECO:0000256" key="6">
    <source>
        <dbReference type="ARBA" id="ARBA00050776"/>
    </source>
</evidence>
<sequence length="429" mass="46820">MTRPATLLSDAPVTSNAPYDVERVRQDFPILTRLVHERKGRPGKPLVYLDNAASAQKPRAVIDAMSGLLERDYANVHRGVHFLSQRSTDLYEATRDKVAKLLNAPSRENIVFTRNATEAFNLVAQSWGRTFLKTGDVVLLSYMEHHANIVPWQLLRDQTGIRIEVVPVLDDGSLDLDAYEKALKTLAVKLVAITHSSNVLGTVNPVRQMARLAHEHGATVLFDGSQAVVHRPVDVQAIDADLYVFTAHKLYGPTGIGVLYGKKAVLDAMPPYQGGGDMISTVTFEKTTFREAPYRFEAGTPPIIEGVGLGAAIDYVTALGLDAIQAHEQRLLAYATERLREIEGLRIIGTAPEKAAIISFTIDGIHPHDIGTFVDRAGVAVRVGRHCAEPLMDRFGVGATCRASFGLYNTEAEADALVEAVKATKAFFG</sequence>
<protein>
    <recommendedName>
        <fullName evidence="3">cysteine desulfurase</fullName>
        <ecNumber evidence="3">2.8.1.7</ecNumber>
    </recommendedName>
</protein>
<dbReference type="AlphaFoldDB" id="A0A858R8K0"/>
<dbReference type="GO" id="GO:0006534">
    <property type="term" value="P:cysteine metabolic process"/>
    <property type="evidence" value="ECO:0007669"/>
    <property type="project" value="InterPro"/>
</dbReference>
<reference evidence="8" key="1">
    <citation type="submission" date="2020-04" db="EMBL/GenBank/DDBJ databases">
        <title>A desert anoxygenic phototrophic bacterium fixes CO2 using RubisCO under aerobic conditions.</title>
        <authorList>
            <person name="Tang K."/>
        </authorList>
    </citation>
    <scope>NUCLEOTIDE SEQUENCE [LARGE SCALE GENOMIC DNA]</scope>
    <source>
        <strain evidence="8">MIMtkB3</strain>
    </source>
</reference>
<feature type="domain" description="Aminotransferase class V" evidence="7">
    <location>
        <begin position="47"/>
        <end position="417"/>
    </location>
</feature>
<organism evidence="8 9">
    <name type="scientific">Aerophototrophica crusticola</name>
    <dbReference type="NCBI Taxonomy" id="1709002"/>
    <lineage>
        <taxon>Bacteria</taxon>
        <taxon>Pseudomonadati</taxon>
        <taxon>Pseudomonadota</taxon>
        <taxon>Alphaproteobacteria</taxon>
        <taxon>Rhodospirillales</taxon>
        <taxon>Rhodospirillaceae</taxon>
        <taxon>Aerophototrophica</taxon>
    </lineage>
</organism>
<dbReference type="KEGG" id="acru:HHL28_11910"/>
<evidence type="ECO:0000256" key="2">
    <source>
        <dbReference type="ARBA" id="ARBA00010447"/>
    </source>
</evidence>
<evidence type="ECO:0000256" key="5">
    <source>
        <dbReference type="ARBA" id="ARBA00022898"/>
    </source>
</evidence>
<keyword evidence="5" id="KW-0663">Pyridoxal phosphate</keyword>
<dbReference type="GO" id="GO:0030170">
    <property type="term" value="F:pyridoxal phosphate binding"/>
    <property type="evidence" value="ECO:0007669"/>
    <property type="project" value="InterPro"/>
</dbReference>
<name>A0A858R8K0_9PROT</name>
<comment type="catalytic activity">
    <reaction evidence="6">
        <text>(sulfur carrier)-H + L-cysteine = (sulfur carrier)-SH + L-alanine</text>
        <dbReference type="Rhea" id="RHEA:43892"/>
        <dbReference type="Rhea" id="RHEA-COMP:14737"/>
        <dbReference type="Rhea" id="RHEA-COMP:14739"/>
        <dbReference type="ChEBI" id="CHEBI:29917"/>
        <dbReference type="ChEBI" id="CHEBI:35235"/>
        <dbReference type="ChEBI" id="CHEBI:57972"/>
        <dbReference type="ChEBI" id="CHEBI:64428"/>
        <dbReference type="EC" id="2.8.1.7"/>
    </reaction>
</comment>
<dbReference type="Pfam" id="PF00266">
    <property type="entry name" value="Aminotran_5"/>
    <property type="match status" value="1"/>
</dbReference>
<evidence type="ECO:0000313" key="9">
    <source>
        <dbReference type="Proteomes" id="UP000501891"/>
    </source>
</evidence>
<evidence type="ECO:0000256" key="3">
    <source>
        <dbReference type="ARBA" id="ARBA00012239"/>
    </source>
</evidence>
<dbReference type="PANTHER" id="PTHR43586:SF8">
    <property type="entry name" value="CYSTEINE DESULFURASE 1, CHLOROPLASTIC"/>
    <property type="match status" value="1"/>
</dbReference>
<evidence type="ECO:0000256" key="1">
    <source>
        <dbReference type="ARBA" id="ARBA00001933"/>
    </source>
</evidence>
<dbReference type="Gene3D" id="3.40.640.10">
    <property type="entry name" value="Type I PLP-dependent aspartate aminotransferase-like (Major domain)"/>
    <property type="match status" value="1"/>
</dbReference>
<gene>
    <name evidence="8" type="ORF">HHL28_11910</name>
</gene>
<keyword evidence="4" id="KW-0808">Transferase</keyword>
<dbReference type="EC" id="2.8.1.7" evidence="3"/>
<evidence type="ECO:0000313" key="8">
    <source>
        <dbReference type="EMBL" id="QJE73701.1"/>
    </source>
</evidence>
<dbReference type="Gene3D" id="3.90.1150.10">
    <property type="entry name" value="Aspartate Aminotransferase, domain 1"/>
    <property type="match status" value="1"/>
</dbReference>
<dbReference type="InterPro" id="IPR000192">
    <property type="entry name" value="Aminotrans_V_dom"/>
</dbReference>
<evidence type="ECO:0000256" key="4">
    <source>
        <dbReference type="ARBA" id="ARBA00022679"/>
    </source>
</evidence>
<dbReference type="InterPro" id="IPR010970">
    <property type="entry name" value="Cys_dSase_SufS"/>
</dbReference>
<accession>A0A858R8K0</accession>
<dbReference type="CDD" id="cd06453">
    <property type="entry name" value="SufS_like"/>
    <property type="match status" value="1"/>
</dbReference>
<evidence type="ECO:0000259" key="7">
    <source>
        <dbReference type="Pfam" id="PF00266"/>
    </source>
</evidence>
<dbReference type="EMBL" id="CP051775">
    <property type="protein sequence ID" value="QJE73701.1"/>
    <property type="molecule type" value="Genomic_DNA"/>
</dbReference>
<dbReference type="PANTHER" id="PTHR43586">
    <property type="entry name" value="CYSTEINE DESULFURASE"/>
    <property type="match status" value="1"/>
</dbReference>
<comment type="cofactor">
    <cofactor evidence="1">
        <name>pyridoxal 5'-phosphate</name>
        <dbReference type="ChEBI" id="CHEBI:597326"/>
    </cofactor>
</comment>
<dbReference type="GO" id="GO:0031071">
    <property type="term" value="F:cysteine desulfurase activity"/>
    <property type="evidence" value="ECO:0007669"/>
    <property type="project" value="UniProtKB-EC"/>
</dbReference>
<dbReference type="InterPro" id="IPR015424">
    <property type="entry name" value="PyrdxlP-dep_Trfase"/>
</dbReference>
<dbReference type="NCBIfam" id="TIGR01979">
    <property type="entry name" value="sufS"/>
    <property type="match status" value="1"/>
</dbReference>
<dbReference type="SUPFAM" id="SSF53383">
    <property type="entry name" value="PLP-dependent transferases"/>
    <property type="match status" value="1"/>
</dbReference>